<reference evidence="8 9" key="1">
    <citation type="submission" date="2014-09" db="EMBL/GenBank/DDBJ databases">
        <title>Draft genome sequence of an obligately methylotrophic methanogen, Methanococcoides methylutens, isolated from marine sediment.</title>
        <authorList>
            <person name="Guan Y."/>
            <person name="Ngugi D.K."/>
            <person name="Blom J."/>
            <person name="Ali S."/>
            <person name="Ferry J.G."/>
            <person name="Stingl U."/>
        </authorList>
    </citation>
    <scope>NUCLEOTIDE SEQUENCE [LARGE SCALE GENOMIC DNA]</scope>
    <source>
        <strain evidence="8 9">DSM 2657</strain>
    </source>
</reference>
<feature type="binding site" evidence="7">
    <location>
        <position position="517"/>
    </location>
    <ligand>
        <name>Mg(2+)</name>
        <dbReference type="ChEBI" id="CHEBI:18420"/>
    </ligand>
</feature>
<dbReference type="Proteomes" id="UP000029859">
    <property type="component" value="Unassembled WGS sequence"/>
</dbReference>
<dbReference type="InterPro" id="IPR001501">
    <property type="entry name" value="Ni-dep_hyd_lsu"/>
</dbReference>
<feature type="binding site" evidence="7">
    <location>
        <position position="64"/>
    </location>
    <ligand>
        <name>Ni(2+)</name>
        <dbReference type="ChEBI" id="CHEBI:49786"/>
    </ligand>
</feature>
<dbReference type="EMBL" id="JRHO01000014">
    <property type="protein sequence ID" value="KGK97693.1"/>
    <property type="molecule type" value="Genomic_DNA"/>
</dbReference>
<dbReference type="Pfam" id="PF00374">
    <property type="entry name" value="NiFeSe_Hases"/>
    <property type="match status" value="2"/>
</dbReference>
<feature type="binding site" evidence="7">
    <location>
        <position position="573"/>
    </location>
    <ligand>
        <name>Ni(2+)</name>
        <dbReference type="ChEBI" id="CHEBI:49786"/>
    </ligand>
</feature>
<feature type="binding site" evidence="7">
    <location>
        <position position="64"/>
    </location>
    <ligand>
        <name>Fe cation</name>
        <dbReference type="ChEBI" id="CHEBI:24875"/>
    </ligand>
</feature>
<protein>
    <submittedName>
        <fullName evidence="8">F420-nonreducing hydrogenase</fullName>
    </submittedName>
</protein>
<comment type="cofactor">
    <cofactor evidence="1 7">
        <name>Ni(2+)</name>
        <dbReference type="ChEBI" id="CHEBI:49786"/>
    </cofactor>
</comment>
<keyword evidence="6" id="KW-0560">Oxidoreductase</keyword>
<dbReference type="InterPro" id="IPR018194">
    <property type="entry name" value="Ni-dep_hyd_lsu_Ni_BS"/>
</dbReference>
<keyword evidence="4 7" id="KW-0533">Nickel</keyword>
<dbReference type="SUPFAM" id="SSF56762">
    <property type="entry name" value="HydB/Nqo4-like"/>
    <property type="match status" value="1"/>
</dbReference>
<keyword evidence="5 7" id="KW-0479">Metal-binding</keyword>
<keyword evidence="7" id="KW-0460">Magnesium</keyword>
<dbReference type="OrthoDB" id="42371at2157"/>
<evidence type="ECO:0000256" key="3">
    <source>
        <dbReference type="ARBA" id="ARBA00009292"/>
    </source>
</evidence>
<dbReference type="GO" id="GO:0008901">
    <property type="term" value="F:ferredoxin hydrogenase activity"/>
    <property type="evidence" value="ECO:0007669"/>
    <property type="project" value="InterPro"/>
</dbReference>
<dbReference type="PANTHER" id="PTHR42958:SF4">
    <property type="entry name" value="HYDROGENASE EXPRESSION_FORMATION PROTEIN HUPK"/>
    <property type="match status" value="1"/>
</dbReference>
<evidence type="ECO:0000256" key="4">
    <source>
        <dbReference type="ARBA" id="ARBA00022596"/>
    </source>
</evidence>
<dbReference type="Gene3D" id="1.10.645.10">
    <property type="entry name" value="Cytochrome-c3 Hydrogenase, chain B"/>
    <property type="match status" value="1"/>
</dbReference>
<dbReference type="GO" id="GO:0016151">
    <property type="term" value="F:nickel cation binding"/>
    <property type="evidence" value="ECO:0007669"/>
    <property type="project" value="InterPro"/>
</dbReference>
<comment type="caution">
    <text evidence="8">The sequence shown here is derived from an EMBL/GenBank/DDBJ whole genome shotgun (WGS) entry which is preliminary data.</text>
</comment>
<comment type="similarity">
    <text evidence="3">Belongs to the [NiFe]/[NiFeSe] hydrogenase large subunit family.</text>
</comment>
<comment type="cofactor">
    <cofactor evidence="7">
        <name>Fe cation</name>
        <dbReference type="ChEBI" id="CHEBI:24875"/>
    </cofactor>
</comment>
<evidence type="ECO:0000256" key="1">
    <source>
        <dbReference type="ARBA" id="ARBA00001967"/>
    </source>
</evidence>
<keyword evidence="9" id="KW-1185">Reference proteome</keyword>
<organism evidence="8 9">
    <name type="scientific">Methanococcoides methylutens</name>
    <dbReference type="NCBI Taxonomy" id="2226"/>
    <lineage>
        <taxon>Archaea</taxon>
        <taxon>Methanobacteriati</taxon>
        <taxon>Methanobacteriota</taxon>
        <taxon>Stenosarchaea group</taxon>
        <taxon>Methanomicrobia</taxon>
        <taxon>Methanosarcinales</taxon>
        <taxon>Methanosarcinaceae</taxon>
        <taxon>Methanococcoides</taxon>
    </lineage>
</organism>
<evidence type="ECO:0000256" key="7">
    <source>
        <dbReference type="PIRSR" id="PIRSR601501-1"/>
    </source>
</evidence>
<gene>
    <name evidence="8" type="ORF">LI82_07885</name>
</gene>
<dbReference type="InterPro" id="IPR050867">
    <property type="entry name" value="NiFe/NiFeSe_hydrgnase_LSU"/>
</dbReference>
<evidence type="ECO:0000256" key="5">
    <source>
        <dbReference type="ARBA" id="ARBA00022723"/>
    </source>
</evidence>
<name>A0A099T0S3_METMT</name>
<feature type="binding site" evidence="7">
    <location>
        <position position="576"/>
    </location>
    <ligand>
        <name>Fe cation</name>
        <dbReference type="ChEBI" id="CHEBI:24875"/>
    </ligand>
</feature>
<evidence type="ECO:0000256" key="6">
    <source>
        <dbReference type="ARBA" id="ARBA00023002"/>
    </source>
</evidence>
<dbReference type="InterPro" id="IPR029014">
    <property type="entry name" value="NiFe-Hase_large"/>
</dbReference>
<evidence type="ECO:0000313" key="9">
    <source>
        <dbReference type="Proteomes" id="UP000029859"/>
    </source>
</evidence>
<feature type="binding site" evidence="7">
    <location>
        <position position="42"/>
    </location>
    <ligand>
        <name>Mg(2+)</name>
        <dbReference type="ChEBI" id="CHEBI:18420"/>
    </ligand>
</feature>
<comment type="subcellular location">
    <subcellularLocation>
        <location evidence="2">Cell envelope</location>
    </subcellularLocation>
</comment>
<accession>A0A099T0S3</accession>
<evidence type="ECO:0000256" key="2">
    <source>
        <dbReference type="ARBA" id="ARBA00004196"/>
    </source>
</evidence>
<dbReference type="AlphaFoldDB" id="A0A099T0S3"/>
<feature type="binding site" evidence="7">
    <location>
        <position position="61"/>
    </location>
    <ligand>
        <name>Ni(2+)</name>
        <dbReference type="ChEBI" id="CHEBI:49786"/>
    </ligand>
</feature>
<feature type="binding site" evidence="7">
    <location>
        <position position="579"/>
    </location>
    <ligand>
        <name>Mg(2+)</name>
        <dbReference type="ChEBI" id="CHEBI:18420"/>
    </ligand>
</feature>
<evidence type="ECO:0000313" key="8">
    <source>
        <dbReference type="EMBL" id="KGK97693.1"/>
    </source>
</evidence>
<dbReference type="RefSeq" id="WP_048194693.1">
    <property type="nucleotide sequence ID" value="NZ_CAAGSM010000005.1"/>
</dbReference>
<dbReference type="PANTHER" id="PTHR42958">
    <property type="entry name" value="HYDROGENASE-2 LARGE CHAIN"/>
    <property type="match status" value="1"/>
</dbReference>
<dbReference type="PROSITE" id="PS00507">
    <property type="entry name" value="NI_HGENASE_L_1"/>
    <property type="match status" value="1"/>
</dbReference>
<proteinExistence type="inferred from homology"/>
<sequence length="595" mass="66048">MVRVTVDPLTRVVGPLRLDTEVDENGIIKEARSSNMIFRGFERIYRGQDPRDSILLSQRICGVCPVAHSIAAVNALDELYGVAGSVPKDALVARNINQGLNTVSNHLLHFYILWAPDLANPAYGNVMSTFGDLGASVWKELLGRFAPISYKIGGELIPPGSSYVGVIPMKKRLHDAGAVIGGKMPHQTVTYPGGVTNNPTTSDIQTLSSIMSEVVDFLNKNVISIPFEDWIENTYKASSPKKAVDFFIEHLNELTEMSLQKNDLSRPNGWGDVELYSAFGSELIGEELLGLPISLKHDKMSGYNDLSKIGLLSYGGFYNVGHEGYDPTSPSGDRFQTSGFMTSSLEYHDFDSNKVTENVKHAFYDDYEGDRHPYEGVTEPFTDPDRINYDNFSEEKYTWSKAPRYDGIPCEVGPLSRLLIMKEPLVTGLVQLFRDNNYSPFNSFTRMMARMQELFIITNEMIKWITTDLDPNGRFRVDIDMSMGRDSRGMGLCEAPRGALGHWLITDDESKVANYQIVTPSAWNLSPRDSEGVPGPLEQALVGCRISAVDNWLGVDFSNPTGILHVGRSYDPCITCAVHTIDLTGKNPPGIFRLL</sequence>
<keyword evidence="7" id="KW-0408">Iron</keyword>